<evidence type="ECO:0000256" key="1">
    <source>
        <dbReference type="SAM" id="MobiDB-lite"/>
    </source>
</evidence>
<organism evidence="2 3">
    <name type="scientific">Nocardioides silvaticus</name>
    <dbReference type="NCBI Taxonomy" id="2201891"/>
    <lineage>
        <taxon>Bacteria</taxon>
        <taxon>Bacillati</taxon>
        <taxon>Actinomycetota</taxon>
        <taxon>Actinomycetes</taxon>
        <taxon>Propionibacteriales</taxon>
        <taxon>Nocardioidaceae</taxon>
        <taxon>Nocardioides</taxon>
    </lineage>
</organism>
<comment type="caution">
    <text evidence="2">The sequence shown here is derived from an EMBL/GenBank/DDBJ whole genome shotgun (WGS) entry which is preliminary data.</text>
</comment>
<feature type="compositionally biased region" description="Acidic residues" evidence="1">
    <location>
        <begin position="117"/>
        <end position="134"/>
    </location>
</feature>
<feature type="region of interest" description="Disordered" evidence="1">
    <location>
        <begin position="61"/>
        <end position="134"/>
    </location>
</feature>
<dbReference type="AlphaFoldDB" id="A0A316TE40"/>
<proteinExistence type="predicted"/>
<reference evidence="2 3" key="1">
    <citation type="submission" date="2018-05" db="EMBL/GenBank/DDBJ databases">
        <title>Nocardioides silvaticus genome.</title>
        <authorList>
            <person name="Li C."/>
            <person name="Wang G."/>
        </authorList>
    </citation>
    <scope>NUCLEOTIDE SEQUENCE [LARGE SCALE GENOMIC DNA]</scope>
    <source>
        <strain evidence="2 3">CCTCC AB 2018079</strain>
    </source>
</reference>
<accession>A0A316TE40</accession>
<name>A0A316TE40_9ACTN</name>
<protein>
    <submittedName>
        <fullName evidence="2">Uncharacterized protein</fullName>
    </submittedName>
</protein>
<gene>
    <name evidence="2" type="ORF">DJ010_13165</name>
</gene>
<dbReference type="EMBL" id="QGDD01000005">
    <property type="protein sequence ID" value="PWN02647.1"/>
    <property type="molecule type" value="Genomic_DNA"/>
</dbReference>
<evidence type="ECO:0000313" key="2">
    <source>
        <dbReference type="EMBL" id="PWN02647.1"/>
    </source>
</evidence>
<sequence length="134" mass="14135">MARTAVTRTASNRRAGWFMGEHLGLSGAAGSRRPSVPGWVTRDDRAQKFQELGCTSTVVGTARSMSQHEEESDGTGITDDQLPEDLVPSEDNPLAEGLPPGEEPDEDLLTSGKDAEGSGDEGSDEQGAESTDES</sequence>
<evidence type="ECO:0000313" key="3">
    <source>
        <dbReference type="Proteomes" id="UP000245507"/>
    </source>
</evidence>
<keyword evidence="3" id="KW-1185">Reference proteome</keyword>
<dbReference type="Proteomes" id="UP000245507">
    <property type="component" value="Unassembled WGS sequence"/>
</dbReference>